<accession>A0A2T7P6N8</accession>
<protein>
    <submittedName>
        <fullName evidence="2">Uncharacterized protein</fullName>
    </submittedName>
</protein>
<dbReference type="Proteomes" id="UP000245119">
    <property type="component" value="Linkage Group LG6"/>
</dbReference>
<feature type="region of interest" description="Disordered" evidence="1">
    <location>
        <begin position="137"/>
        <end position="161"/>
    </location>
</feature>
<evidence type="ECO:0000256" key="1">
    <source>
        <dbReference type="SAM" id="MobiDB-lite"/>
    </source>
</evidence>
<dbReference type="EMBL" id="PZQS01000006">
    <property type="protein sequence ID" value="PVD29069.1"/>
    <property type="molecule type" value="Genomic_DNA"/>
</dbReference>
<evidence type="ECO:0000313" key="3">
    <source>
        <dbReference type="Proteomes" id="UP000245119"/>
    </source>
</evidence>
<feature type="region of interest" description="Disordered" evidence="1">
    <location>
        <begin position="334"/>
        <end position="353"/>
    </location>
</feature>
<evidence type="ECO:0000313" key="2">
    <source>
        <dbReference type="EMBL" id="PVD29069.1"/>
    </source>
</evidence>
<comment type="caution">
    <text evidence="2">The sequence shown here is derived from an EMBL/GenBank/DDBJ whole genome shotgun (WGS) entry which is preliminary data.</text>
</comment>
<feature type="region of interest" description="Disordered" evidence="1">
    <location>
        <begin position="284"/>
        <end position="307"/>
    </location>
</feature>
<organism evidence="2 3">
    <name type="scientific">Pomacea canaliculata</name>
    <name type="common">Golden apple snail</name>
    <dbReference type="NCBI Taxonomy" id="400727"/>
    <lineage>
        <taxon>Eukaryota</taxon>
        <taxon>Metazoa</taxon>
        <taxon>Spiralia</taxon>
        <taxon>Lophotrochozoa</taxon>
        <taxon>Mollusca</taxon>
        <taxon>Gastropoda</taxon>
        <taxon>Caenogastropoda</taxon>
        <taxon>Architaenioglossa</taxon>
        <taxon>Ampullarioidea</taxon>
        <taxon>Ampullariidae</taxon>
        <taxon>Pomacea</taxon>
    </lineage>
</organism>
<keyword evidence="3" id="KW-1185">Reference proteome</keyword>
<feature type="region of interest" description="Disordered" evidence="1">
    <location>
        <begin position="174"/>
        <end position="204"/>
    </location>
</feature>
<feature type="compositionally biased region" description="Polar residues" evidence="1">
    <location>
        <begin position="337"/>
        <end position="347"/>
    </location>
</feature>
<feature type="compositionally biased region" description="Polar residues" evidence="1">
    <location>
        <begin position="294"/>
        <end position="304"/>
    </location>
</feature>
<gene>
    <name evidence="2" type="ORF">C0Q70_11666</name>
</gene>
<dbReference type="AlphaFoldDB" id="A0A2T7P6N8"/>
<sequence length="353" mass="37533">MFSESSIRNLCADLPDTTTDQLSLASPSLFLYPDPSPHTRCRCEVHAEYPAQVEILFADISTSMFTITCGQQILSDVNFTTNVANTVMSLPVGSTDCVIDVDQRGANRTDGLPSHSVWANFTGSSLTFRCNSYIVSSPGTSTSTTPSSTTKMSTSQQASSSLSTITVSEAATSTVSSSPIVTVTTSRQTSEPPTTTGATIPATGTSLQTSDTLVVTQDSGDTDTLDVRIKPTSTNSQTETLRRFKTIYDSLGPRVPHSPGVQTGDADPLYDVLQPVGMSSFEHSATAGEDNQRVHSSQQLNVQDPNGGDEVAVVPTNHTHVYENIGMTLWTELGSEPCQTDPQSTIGPPTVHL</sequence>
<reference evidence="2 3" key="1">
    <citation type="submission" date="2018-04" db="EMBL/GenBank/DDBJ databases">
        <title>The genome of golden apple snail Pomacea canaliculata provides insight into stress tolerance and invasive adaptation.</title>
        <authorList>
            <person name="Liu C."/>
            <person name="Liu B."/>
            <person name="Ren Y."/>
            <person name="Zhang Y."/>
            <person name="Wang H."/>
            <person name="Li S."/>
            <person name="Jiang F."/>
            <person name="Yin L."/>
            <person name="Zhang G."/>
            <person name="Qian W."/>
            <person name="Fan W."/>
        </authorList>
    </citation>
    <scope>NUCLEOTIDE SEQUENCE [LARGE SCALE GENOMIC DNA]</scope>
    <source>
        <strain evidence="2">SZHN2017</strain>
        <tissue evidence="2">Muscle</tissue>
    </source>
</reference>
<name>A0A2T7P6N8_POMCA</name>
<proteinExistence type="predicted"/>